<dbReference type="Gene3D" id="3.40.50.1110">
    <property type="entry name" value="SGNH hydrolase"/>
    <property type="match status" value="1"/>
</dbReference>
<evidence type="ECO:0000256" key="2">
    <source>
        <dbReference type="ARBA" id="ARBA00022801"/>
    </source>
</evidence>
<dbReference type="InterPro" id="IPR036514">
    <property type="entry name" value="SGNH_hydro_sf"/>
</dbReference>
<dbReference type="AlphaFoldDB" id="C6T0Q3"/>
<dbReference type="ExpressionAtlas" id="C6T0Q3">
    <property type="expression patterns" value="baseline"/>
</dbReference>
<dbReference type="GO" id="GO:0016788">
    <property type="term" value="F:hydrolase activity, acting on ester bonds"/>
    <property type="evidence" value="ECO:0007669"/>
    <property type="project" value="InterPro"/>
</dbReference>
<accession>C6T0Q3</accession>
<protein>
    <recommendedName>
        <fullName evidence="6">GDSL esterase/lipase</fullName>
    </recommendedName>
</protein>
<dbReference type="HOGENOM" id="CLU_015101_0_0_1"/>
<sequence>MASCLVCCIIVTSLFTSLSFASAQQGRAFFAFGDSLVDSGNNDFLATTARADAPPYGIDFPTHRPTGRFSNGLNIPDIISENLGLEPTLPYLSPLLVGERLLVGANFASAGIGILNDTGFQFLNIIHIYKQLKLFAHYQQRLSAHIGKEGAWRHVNQALILITLGGNDFVNNYYLVPYSVRSRQFSLPDYVTYIISEYRLILRAV</sequence>
<dbReference type="PANTHER" id="PTHR45648:SF151">
    <property type="entry name" value="GDSL-LIKE LIPASE_ACYLHYDROLASE SUPERFAMILY PROTEIN"/>
    <property type="match status" value="1"/>
</dbReference>
<proteinExistence type="evidence at transcript level"/>
<evidence type="ECO:0008006" key="6">
    <source>
        <dbReference type="Google" id="ProtNLM"/>
    </source>
</evidence>
<dbReference type="PANTHER" id="PTHR45648">
    <property type="entry name" value="GDSL LIPASE/ACYLHYDROLASE FAMILY PROTEIN (AFU_ORTHOLOGUE AFUA_4G14700)"/>
    <property type="match status" value="1"/>
</dbReference>
<evidence type="ECO:0000256" key="3">
    <source>
        <dbReference type="ARBA" id="ARBA00022963"/>
    </source>
</evidence>
<organism evidence="5">
    <name type="scientific">Glycine max</name>
    <name type="common">Soybean</name>
    <name type="synonym">Glycine hispida</name>
    <dbReference type="NCBI Taxonomy" id="3847"/>
    <lineage>
        <taxon>Eukaryota</taxon>
        <taxon>Viridiplantae</taxon>
        <taxon>Streptophyta</taxon>
        <taxon>Embryophyta</taxon>
        <taxon>Tracheophyta</taxon>
        <taxon>Spermatophyta</taxon>
        <taxon>Magnoliopsida</taxon>
        <taxon>eudicotyledons</taxon>
        <taxon>Gunneridae</taxon>
        <taxon>Pentapetalae</taxon>
        <taxon>rosids</taxon>
        <taxon>fabids</taxon>
        <taxon>Fabales</taxon>
        <taxon>Fabaceae</taxon>
        <taxon>Papilionoideae</taxon>
        <taxon>50 kb inversion clade</taxon>
        <taxon>NPAAA clade</taxon>
        <taxon>indigoferoid/millettioid clade</taxon>
        <taxon>Phaseoleae</taxon>
        <taxon>Glycine</taxon>
        <taxon>Glycine subgen. Soja</taxon>
    </lineage>
</organism>
<evidence type="ECO:0000256" key="4">
    <source>
        <dbReference type="SAM" id="SignalP"/>
    </source>
</evidence>
<keyword evidence="2" id="KW-0378">Hydrolase</keyword>
<evidence type="ECO:0000313" key="5">
    <source>
        <dbReference type="EMBL" id="ACU15087.1"/>
    </source>
</evidence>
<keyword evidence="4" id="KW-0732">Signal</keyword>
<dbReference type="EMBL" id="BT091008">
    <property type="protein sequence ID" value="ACU15087.1"/>
    <property type="molecule type" value="mRNA"/>
</dbReference>
<keyword evidence="3" id="KW-0443">Lipid metabolism</keyword>
<comment type="similarity">
    <text evidence="1">Belongs to the 'GDSL' lipolytic enzyme family.</text>
</comment>
<name>C6T0Q3_SOYBN</name>
<feature type="signal peptide" evidence="4">
    <location>
        <begin position="1"/>
        <end position="23"/>
    </location>
</feature>
<evidence type="ECO:0000256" key="1">
    <source>
        <dbReference type="ARBA" id="ARBA00008668"/>
    </source>
</evidence>
<keyword evidence="3" id="KW-0442">Lipid degradation</keyword>
<reference evidence="5" key="1">
    <citation type="submission" date="2009-08" db="EMBL/GenBank/DDBJ databases">
        <authorList>
            <person name="Cheung F."/>
            <person name="Xiao Y."/>
            <person name="Chan A."/>
            <person name="Moskal W."/>
            <person name="Town C.D."/>
        </authorList>
    </citation>
    <scope>NUCLEOTIDE SEQUENCE</scope>
</reference>
<feature type="chain" id="PRO_5002970980" description="GDSL esterase/lipase" evidence="4">
    <location>
        <begin position="24"/>
        <end position="205"/>
    </location>
</feature>
<dbReference type="InterPro" id="IPR001087">
    <property type="entry name" value="GDSL"/>
</dbReference>
<dbReference type="GO" id="GO:0016042">
    <property type="term" value="P:lipid catabolic process"/>
    <property type="evidence" value="ECO:0007669"/>
    <property type="project" value="UniProtKB-KW"/>
</dbReference>
<dbReference type="InterPro" id="IPR051058">
    <property type="entry name" value="GDSL_Est/Lipase"/>
</dbReference>
<dbReference type="Pfam" id="PF00657">
    <property type="entry name" value="Lipase_GDSL"/>
    <property type="match status" value="1"/>
</dbReference>